<accession>A0AAP3G7G9</accession>
<dbReference type="RefSeq" id="WP_258433017.1">
    <property type="nucleotide sequence ID" value="NZ_JANSGW010000005.1"/>
</dbReference>
<protein>
    <submittedName>
        <fullName evidence="2">Uncharacterized protein</fullName>
    </submittedName>
</protein>
<evidence type="ECO:0000313" key="3">
    <source>
        <dbReference type="Proteomes" id="UP001077662"/>
    </source>
</evidence>
<name>A0AAP3G7G9_BRELA</name>
<comment type="caution">
    <text evidence="2">The sequence shown here is derived from an EMBL/GenBank/DDBJ whole genome shotgun (WGS) entry which is preliminary data.</text>
</comment>
<organism evidence="2 3">
    <name type="scientific">Brevibacillus laterosporus</name>
    <name type="common">Bacillus laterosporus</name>
    <dbReference type="NCBI Taxonomy" id="1465"/>
    <lineage>
        <taxon>Bacteria</taxon>
        <taxon>Bacillati</taxon>
        <taxon>Bacillota</taxon>
        <taxon>Bacilli</taxon>
        <taxon>Bacillales</taxon>
        <taxon>Paenibacillaceae</taxon>
        <taxon>Brevibacillus</taxon>
    </lineage>
</organism>
<dbReference type="EMBL" id="JAPTNE010000005">
    <property type="protein sequence ID" value="MCZ0806266.1"/>
    <property type="molecule type" value="Genomic_DNA"/>
</dbReference>
<feature type="compositionally biased region" description="Basic and acidic residues" evidence="1">
    <location>
        <begin position="111"/>
        <end position="129"/>
    </location>
</feature>
<sequence length="137" mass="15913">MDKIIVTIVTNADKSKWPDFELPTHIPCQMIAEKISRMKKEGESQRVTDVTYMLEVKVGEHEWKILSSEATLFELGVKSGAYLRVQRNFSTGNKGQTIEGWRSLYQQQIPEDEHVHTRNEKKDKNKSESKGYVWKTL</sequence>
<evidence type="ECO:0000256" key="1">
    <source>
        <dbReference type="SAM" id="MobiDB-lite"/>
    </source>
</evidence>
<proteinExistence type="predicted"/>
<dbReference type="AlphaFoldDB" id="A0AAP3G7G9"/>
<feature type="region of interest" description="Disordered" evidence="1">
    <location>
        <begin position="109"/>
        <end position="137"/>
    </location>
</feature>
<evidence type="ECO:0000313" key="2">
    <source>
        <dbReference type="EMBL" id="MCZ0806266.1"/>
    </source>
</evidence>
<dbReference type="Proteomes" id="UP001077662">
    <property type="component" value="Unassembled WGS sequence"/>
</dbReference>
<reference evidence="2" key="1">
    <citation type="submission" date="2022-09" db="EMBL/GenBank/DDBJ databases">
        <title>Genome analysis and characterization of larvicidal activity of Brevibacillus strains.</title>
        <authorList>
            <person name="Patrusheva E.V."/>
            <person name="Izotova A.O."/>
            <person name="Toshchakov S.V."/>
            <person name="Sineoky S.P."/>
        </authorList>
    </citation>
    <scope>NUCLEOTIDE SEQUENCE</scope>
    <source>
        <strain evidence="2">VKPM_B-13247</strain>
    </source>
</reference>
<gene>
    <name evidence="2" type="ORF">O0554_04935</name>
</gene>